<keyword evidence="2" id="KW-1133">Transmembrane helix</keyword>
<dbReference type="EMBL" id="RFFH01000001">
    <property type="protein sequence ID" value="RMI35515.1"/>
    <property type="molecule type" value="Genomic_DNA"/>
</dbReference>
<evidence type="ECO:0000313" key="3">
    <source>
        <dbReference type="EMBL" id="RMI35515.1"/>
    </source>
</evidence>
<dbReference type="RefSeq" id="WP_122186492.1">
    <property type="nucleotide sequence ID" value="NZ_RFFH01000001.1"/>
</dbReference>
<keyword evidence="2" id="KW-0812">Transmembrane</keyword>
<gene>
    <name evidence="3" type="ORF">EBN03_04510</name>
</gene>
<dbReference type="Proteomes" id="UP000279275">
    <property type="component" value="Unassembled WGS sequence"/>
</dbReference>
<evidence type="ECO:0000256" key="1">
    <source>
        <dbReference type="SAM" id="MobiDB-lite"/>
    </source>
</evidence>
<feature type="compositionally biased region" description="Low complexity" evidence="1">
    <location>
        <begin position="17"/>
        <end position="26"/>
    </location>
</feature>
<evidence type="ECO:0000256" key="2">
    <source>
        <dbReference type="SAM" id="Phobius"/>
    </source>
</evidence>
<keyword evidence="4" id="KW-1185">Reference proteome</keyword>
<dbReference type="Pfam" id="PF12028">
    <property type="entry name" value="DUF3515"/>
    <property type="match status" value="1"/>
</dbReference>
<comment type="caution">
    <text evidence="3">The sequence shown here is derived from an EMBL/GenBank/DDBJ whole genome shotgun (WGS) entry which is preliminary data.</text>
</comment>
<protein>
    <submittedName>
        <fullName evidence="3">DUF3515 domain-containing protein</fullName>
    </submittedName>
</protein>
<organism evidence="3 4">
    <name type="scientific">Nocardia stercoris</name>
    <dbReference type="NCBI Taxonomy" id="2483361"/>
    <lineage>
        <taxon>Bacteria</taxon>
        <taxon>Bacillati</taxon>
        <taxon>Actinomycetota</taxon>
        <taxon>Actinomycetes</taxon>
        <taxon>Mycobacteriales</taxon>
        <taxon>Nocardiaceae</taxon>
        <taxon>Nocardia</taxon>
    </lineage>
</organism>
<accession>A0A3M2LHN3</accession>
<dbReference type="AlphaFoldDB" id="A0A3M2LHN3"/>
<proteinExistence type="predicted"/>
<name>A0A3M2LHN3_9NOCA</name>
<feature type="transmembrane region" description="Helical" evidence="2">
    <location>
        <begin position="37"/>
        <end position="59"/>
    </location>
</feature>
<dbReference type="OrthoDB" id="4422435at2"/>
<sequence length="209" mass="21499">MSSSDQSGPATDETEAADATAEAATTGSDDLPKLSPAVLATAIALPVMLIVGVLVMAVLARQHPGREPLALGSAPAPQADSANCHTLLPLLPDSLGSYTRSELAQPAPAAAAAWQQADGGEAIVLRCGLERPQEFTKAAGLQVIDTVNWFQVRDPNTGANAGTWYVVDRGTYIAVTLPDSAGPTALQTVSDLITKNLPAQPMDPAPIPN</sequence>
<evidence type="ECO:0000313" key="4">
    <source>
        <dbReference type="Proteomes" id="UP000279275"/>
    </source>
</evidence>
<dbReference type="InterPro" id="IPR021903">
    <property type="entry name" value="DUF3515"/>
</dbReference>
<feature type="region of interest" description="Disordered" evidence="1">
    <location>
        <begin position="1"/>
        <end position="31"/>
    </location>
</feature>
<keyword evidence="2" id="KW-0472">Membrane</keyword>
<reference evidence="3 4" key="1">
    <citation type="submission" date="2018-10" db="EMBL/GenBank/DDBJ databases">
        <title>Isolation from cow dung.</title>
        <authorList>
            <person name="Ling L."/>
        </authorList>
    </citation>
    <scope>NUCLEOTIDE SEQUENCE [LARGE SCALE GENOMIC DNA]</scope>
    <source>
        <strain evidence="3 4">NEAU-LL90</strain>
    </source>
</reference>